<dbReference type="Gene3D" id="2.60.120.260">
    <property type="entry name" value="Galactose-binding domain-like"/>
    <property type="match status" value="1"/>
</dbReference>
<evidence type="ECO:0000256" key="1">
    <source>
        <dbReference type="SAM" id="Phobius"/>
    </source>
</evidence>
<dbReference type="AlphaFoldDB" id="A0A8W8MJK2"/>
<keyword evidence="1" id="KW-0472">Membrane</keyword>
<accession>A0A8W8MJK2</accession>
<keyword evidence="1" id="KW-0812">Transmembrane</keyword>
<keyword evidence="1" id="KW-1133">Transmembrane helix</keyword>
<sequence>MDHSVLAIYTIPVLLLYIDTTYAIENLALGKPTWEQHPWPETDADFGSENAVDGLYTDRGQGDGVT</sequence>
<protein>
    <submittedName>
        <fullName evidence="2">Uncharacterized protein</fullName>
    </submittedName>
</protein>
<dbReference type="Proteomes" id="UP000005408">
    <property type="component" value="Unassembled WGS sequence"/>
</dbReference>
<evidence type="ECO:0000313" key="3">
    <source>
        <dbReference type="Proteomes" id="UP000005408"/>
    </source>
</evidence>
<name>A0A8W8MJK2_MAGGI</name>
<evidence type="ECO:0000313" key="2">
    <source>
        <dbReference type="EnsemblMetazoa" id="G33673.1:cds"/>
    </source>
</evidence>
<feature type="transmembrane region" description="Helical" evidence="1">
    <location>
        <begin position="6"/>
        <end position="24"/>
    </location>
</feature>
<organism evidence="2 3">
    <name type="scientific">Magallana gigas</name>
    <name type="common">Pacific oyster</name>
    <name type="synonym">Crassostrea gigas</name>
    <dbReference type="NCBI Taxonomy" id="29159"/>
    <lineage>
        <taxon>Eukaryota</taxon>
        <taxon>Metazoa</taxon>
        <taxon>Spiralia</taxon>
        <taxon>Lophotrochozoa</taxon>
        <taxon>Mollusca</taxon>
        <taxon>Bivalvia</taxon>
        <taxon>Autobranchia</taxon>
        <taxon>Pteriomorphia</taxon>
        <taxon>Ostreida</taxon>
        <taxon>Ostreoidea</taxon>
        <taxon>Ostreidae</taxon>
        <taxon>Magallana</taxon>
    </lineage>
</organism>
<dbReference type="EnsemblMetazoa" id="G33673.1">
    <property type="protein sequence ID" value="G33673.1:cds"/>
    <property type="gene ID" value="G33673"/>
</dbReference>
<reference evidence="2" key="1">
    <citation type="submission" date="2022-08" db="UniProtKB">
        <authorList>
            <consortium name="EnsemblMetazoa"/>
        </authorList>
    </citation>
    <scope>IDENTIFICATION</scope>
    <source>
        <strain evidence="2">05x7-T-G4-1.051#20</strain>
    </source>
</reference>
<proteinExistence type="predicted"/>
<keyword evidence="3" id="KW-1185">Reference proteome</keyword>